<proteinExistence type="predicted"/>
<dbReference type="EMBL" id="JYDW01000413">
    <property type="protein sequence ID" value="KRZ48400.1"/>
    <property type="molecule type" value="Genomic_DNA"/>
</dbReference>
<gene>
    <name evidence="2" type="ORF">T02_12720</name>
</gene>
<accession>A0A0V1KMA3</accession>
<feature type="compositionally biased region" description="Polar residues" evidence="1">
    <location>
        <begin position="23"/>
        <end position="36"/>
    </location>
</feature>
<organism evidence="2 3">
    <name type="scientific">Trichinella nativa</name>
    <dbReference type="NCBI Taxonomy" id="6335"/>
    <lineage>
        <taxon>Eukaryota</taxon>
        <taxon>Metazoa</taxon>
        <taxon>Ecdysozoa</taxon>
        <taxon>Nematoda</taxon>
        <taxon>Enoplea</taxon>
        <taxon>Dorylaimia</taxon>
        <taxon>Trichinellida</taxon>
        <taxon>Trichinellidae</taxon>
        <taxon>Trichinella</taxon>
    </lineage>
</organism>
<evidence type="ECO:0000256" key="1">
    <source>
        <dbReference type="SAM" id="MobiDB-lite"/>
    </source>
</evidence>
<evidence type="ECO:0000313" key="2">
    <source>
        <dbReference type="EMBL" id="KRZ48400.1"/>
    </source>
</evidence>
<comment type="caution">
    <text evidence="2">The sequence shown here is derived from an EMBL/GenBank/DDBJ whole genome shotgun (WGS) entry which is preliminary data.</text>
</comment>
<keyword evidence="3" id="KW-1185">Reference proteome</keyword>
<dbReference type="AlphaFoldDB" id="A0A0V1KMA3"/>
<evidence type="ECO:0000313" key="3">
    <source>
        <dbReference type="Proteomes" id="UP000054721"/>
    </source>
</evidence>
<feature type="region of interest" description="Disordered" evidence="1">
    <location>
        <begin position="1"/>
        <end position="60"/>
    </location>
</feature>
<name>A0A0V1KMA3_9BILA</name>
<protein>
    <submittedName>
        <fullName evidence="2">Uncharacterized protein</fullName>
    </submittedName>
</protein>
<reference evidence="2 3" key="1">
    <citation type="submission" date="2015-05" db="EMBL/GenBank/DDBJ databases">
        <title>Evolution of Trichinella species and genotypes.</title>
        <authorList>
            <person name="Korhonen P.K."/>
            <person name="Edoardo P."/>
            <person name="Giuseppe L.R."/>
            <person name="Gasser R.B."/>
        </authorList>
    </citation>
    <scope>NUCLEOTIDE SEQUENCE [LARGE SCALE GENOMIC DNA]</scope>
    <source>
        <strain evidence="2">ISS10</strain>
    </source>
</reference>
<dbReference type="Proteomes" id="UP000054721">
    <property type="component" value="Unassembled WGS sequence"/>
</dbReference>
<sequence>MARSAALEAPLPGRVGHLAPAKRSTSTFSQSDSAPVTSPVGIAMENGRRGSCSLRESTLT</sequence>